<reference evidence="2 3" key="1">
    <citation type="journal article" date="2017" name="Front. Genet.">
        <title>Draft sequencing of the heterozygous diploid genome of Satsuma (Citrus unshiu Marc.) using a hybrid assembly approach.</title>
        <authorList>
            <person name="Shimizu T."/>
            <person name="Tanizawa Y."/>
            <person name="Mochizuki T."/>
            <person name="Nagasaki H."/>
            <person name="Yoshioka T."/>
            <person name="Toyoda A."/>
            <person name="Fujiyama A."/>
            <person name="Kaminuma E."/>
            <person name="Nakamura Y."/>
        </authorList>
    </citation>
    <scope>NUCLEOTIDE SEQUENCE [LARGE SCALE GENOMIC DNA]</scope>
    <source>
        <strain evidence="3">cv. Miyagawa wase</strain>
    </source>
</reference>
<sequence>MAGEASMLKFLKPKSRLQPVDVQAAAFWGVAAVSGALYLIQGVIEYSHILRLRFAAASPN</sequence>
<feature type="transmembrane region" description="Helical" evidence="1">
    <location>
        <begin position="25"/>
        <end position="44"/>
    </location>
</feature>
<dbReference type="AlphaFoldDB" id="A0A2H5PNJ6"/>
<keyword evidence="1" id="KW-1133">Transmembrane helix</keyword>
<evidence type="ECO:0000313" key="3">
    <source>
        <dbReference type="Proteomes" id="UP000236630"/>
    </source>
</evidence>
<keyword evidence="3" id="KW-1185">Reference proteome</keyword>
<name>A0A2H5PNJ6_CITUN</name>
<proteinExistence type="predicted"/>
<evidence type="ECO:0000313" key="2">
    <source>
        <dbReference type="EMBL" id="GAY53933.1"/>
    </source>
</evidence>
<gene>
    <name evidence="2" type="ORF">CUMW_152750</name>
</gene>
<protein>
    <submittedName>
        <fullName evidence="2">Uncharacterized protein</fullName>
    </submittedName>
</protein>
<organism evidence="2 3">
    <name type="scientific">Citrus unshiu</name>
    <name type="common">Satsuma mandarin</name>
    <name type="synonym">Citrus nobilis var. unshiu</name>
    <dbReference type="NCBI Taxonomy" id="55188"/>
    <lineage>
        <taxon>Eukaryota</taxon>
        <taxon>Viridiplantae</taxon>
        <taxon>Streptophyta</taxon>
        <taxon>Embryophyta</taxon>
        <taxon>Tracheophyta</taxon>
        <taxon>Spermatophyta</taxon>
        <taxon>Magnoliopsida</taxon>
        <taxon>eudicotyledons</taxon>
        <taxon>Gunneridae</taxon>
        <taxon>Pentapetalae</taxon>
        <taxon>rosids</taxon>
        <taxon>malvids</taxon>
        <taxon>Sapindales</taxon>
        <taxon>Rutaceae</taxon>
        <taxon>Aurantioideae</taxon>
        <taxon>Citrus</taxon>
    </lineage>
</organism>
<evidence type="ECO:0000256" key="1">
    <source>
        <dbReference type="SAM" id="Phobius"/>
    </source>
</evidence>
<accession>A0A2H5PNJ6</accession>
<dbReference type="STRING" id="55188.A0A2H5PNJ6"/>
<comment type="caution">
    <text evidence="2">The sequence shown here is derived from an EMBL/GenBank/DDBJ whole genome shotgun (WGS) entry which is preliminary data.</text>
</comment>
<keyword evidence="1" id="KW-0812">Transmembrane</keyword>
<dbReference type="Proteomes" id="UP000236630">
    <property type="component" value="Unassembled WGS sequence"/>
</dbReference>
<dbReference type="EMBL" id="BDQV01000098">
    <property type="protein sequence ID" value="GAY53933.1"/>
    <property type="molecule type" value="Genomic_DNA"/>
</dbReference>
<keyword evidence="1" id="KW-0472">Membrane</keyword>